<keyword evidence="2" id="KW-0805">Transcription regulation</keyword>
<evidence type="ECO:0000256" key="2">
    <source>
        <dbReference type="ARBA" id="ARBA00023015"/>
    </source>
</evidence>
<feature type="domain" description="HTH tetR-type" evidence="6">
    <location>
        <begin position="4"/>
        <end position="64"/>
    </location>
</feature>
<dbReference type="RefSeq" id="WP_378281240.1">
    <property type="nucleotide sequence ID" value="NZ_JBHSON010000009.1"/>
</dbReference>
<dbReference type="PANTHER" id="PTHR30055:SF175">
    <property type="entry name" value="HTH-TYPE TRANSCRIPTIONAL REPRESSOR KSTR2"/>
    <property type="match status" value="1"/>
</dbReference>
<organism evidence="7 8">
    <name type="scientific">Actinomadura rugatobispora</name>
    <dbReference type="NCBI Taxonomy" id="1994"/>
    <lineage>
        <taxon>Bacteria</taxon>
        <taxon>Bacillati</taxon>
        <taxon>Actinomycetota</taxon>
        <taxon>Actinomycetes</taxon>
        <taxon>Streptosporangiales</taxon>
        <taxon>Thermomonosporaceae</taxon>
        <taxon>Actinomadura</taxon>
    </lineage>
</organism>
<evidence type="ECO:0000313" key="7">
    <source>
        <dbReference type="EMBL" id="MFC5745615.1"/>
    </source>
</evidence>
<feature type="DNA-binding region" description="H-T-H motif" evidence="5">
    <location>
        <begin position="27"/>
        <end position="46"/>
    </location>
</feature>
<evidence type="ECO:0000256" key="4">
    <source>
        <dbReference type="ARBA" id="ARBA00023163"/>
    </source>
</evidence>
<keyword evidence="8" id="KW-1185">Reference proteome</keyword>
<dbReference type="Proteomes" id="UP001596074">
    <property type="component" value="Unassembled WGS sequence"/>
</dbReference>
<dbReference type="PRINTS" id="PR00455">
    <property type="entry name" value="HTHTETR"/>
</dbReference>
<keyword evidence="4" id="KW-0804">Transcription</keyword>
<reference evidence="8" key="1">
    <citation type="journal article" date="2019" name="Int. J. Syst. Evol. Microbiol.">
        <title>The Global Catalogue of Microorganisms (GCM) 10K type strain sequencing project: providing services to taxonomists for standard genome sequencing and annotation.</title>
        <authorList>
            <consortium name="The Broad Institute Genomics Platform"/>
            <consortium name="The Broad Institute Genome Sequencing Center for Infectious Disease"/>
            <person name="Wu L."/>
            <person name="Ma J."/>
        </authorList>
    </citation>
    <scope>NUCLEOTIDE SEQUENCE [LARGE SCALE GENOMIC DNA]</scope>
    <source>
        <strain evidence="8">KCTC 42087</strain>
    </source>
</reference>
<dbReference type="InterPro" id="IPR041490">
    <property type="entry name" value="KstR2_TetR_C"/>
</dbReference>
<keyword evidence="3 5" id="KW-0238">DNA-binding</keyword>
<dbReference type="PROSITE" id="PS50977">
    <property type="entry name" value="HTH_TETR_2"/>
    <property type="match status" value="1"/>
</dbReference>
<evidence type="ECO:0000259" key="6">
    <source>
        <dbReference type="PROSITE" id="PS50977"/>
    </source>
</evidence>
<dbReference type="EMBL" id="JBHSON010000009">
    <property type="protein sequence ID" value="MFC5745615.1"/>
    <property type="molecule type" value="Genomic_DNA"/>
</dbReference>
<keyword evidence="1" id="KW-0678">Repressor</keyword>
<evidence type="ECO:0000313" key="8">
    <source>
        <dbReference type="Proteomes" id="UP001596074"/>
    </source>
</evidence>
<dbReference type="InterPro" id="IPR050109">
    <property type="entry name" value="HTH-type_TetR-like_transc_reg"/>
</dbReference>
<dbReference type="Pfam" id="PF00440">
    <property type="entry name" value="TetR_N"/>
    <property type="match status" value="1"/>
</dbReference>
<dbReference type="InterPro" id="IPR036271">
    <property type="entry name" value="Tet_transcr_reg_TetR-rel_C_sf"/>
</dbReference>
<sequence>MPRPSRRADVCATAARLFREYGYSSATMDLIADEIGLNKGTLYHYYPSKSAILYELLSKQVDGTLEFIAKVPSEGTATERMRELVRLQVEHVSGKHDEVVVFFQELPWIEKHLEPAQAADLRRRVRKYEHFSKQLMTAGVRSGEFRPIDVGMIMPSIVGILAYVPVWFRAATGKAQAALVQELTDFVMYGILTPALAAAEPLSAAEGGRLPAAGRGRSPKQTSSS</sequence>
<evidence type="ECO:0000256" key="5">
    <source>
        <dbReference type="PROSITE-ProRule" id="PRU00335"/>
    </source>
</evidence>
<dbReference type="PANTHER" id="PTHR30055">
    <property type="entry name" value="HTH-TYPE TRANSCRIPTIONAL REGULATOR RUTR"/>
    <property type="match status" value="1"/>
</dbReference>
<dbReference type="Gene3D" id="1.10.10.60">
    <property type="entry name" value="Homeodomain-like"/>
    <property type="match status" value="1"/>
</dbReference>
<evidence type="ECO:0000256" key="3">
    <source>
        <dbReference type="ARBA" id="ARBA00023125"/>
    </source>
</evidence>
<comment type="caution">
    <text evidence="7">The sequence shown here is derived from an EMBL/GenBank/DDBJ whole genome shotgun (WGS) entry which is preliminary data.</text>
</comment>
<protein>
    <submittedName>
        <fullName evidence="7">TetR/AcrR family transcriptional regulator</fullName>
    </submittedName>
</protein>
<dbReference type="InterPro" id="IPR001647">
    <property type="entry name" value="HTH_TetR"/>
</dbReference>
<dbReference type="InterPro" id="IPR009057">
    <property type="entry name" value="Homeodomain-like_sf"/>
</dbReference>
<dbReference type="Gene3D" id="1.10.357.10">
    <property type="entry name" value="Tetracycline Repressor, domain 2"/>
    <property type="match status" value="1"/>
</dbReference>
<accession>A0ABW0ZQU7</accession>
<dbReference type="Pfam" id="PF17932">
    <property type="entry name" value="TetR_C_24"/>
    <property type="match status" value="1"/>
</dbReference>
<evidence type="ECO:0000256" key="1">
    <source>
        <dbReference type="ARBA" id="ARBA00022491"/>
    </source>
</evidence>
<proteinExistence type="predicted"/>
<gene>
    <name evidence="7" type="ORF">ACFPZN_08355</name>
</gene>
<dbReference type="SUPFAM" id="SSF48498">
    <property type="entry name" value="Tetracyclin repressor-like, C-terminal domain"/>
    <property type="match status" value="1"/>
</dbReference>
<dbReference type="SUPFAM" id="SSF46689">
    <property type="entry name" value="Homeodomain-like"/>
    <property type="match status" value="1"/>
</dbReference>
<name>A0ABW0ZQU7_9ACTN</name>